<evidence type="ECO:0000313" key="13">
    <source>
        <dbReference type="Proteomes" id="UP001190700"/>
    </source>
</evidence>
<feature type="domain" description="EGF-like" evidence="11">
    <location>
        <begin position="67"/>
        <end position="107"/>
    </location>
</feature>
<feature type="domain" description="EGF-like" evidence="11">
    <location>
        <begin position="24"/>
        <end position="63"/>
    </location>
</feature>
<dbReference type="FunFam" id="2.10.25.10:FF:000038">
    <property type="entry name" value="Fibrillin 2"/>
    <property type="match status" value="1"/>
</dbReference>
<keyword evidence="7" id="KW-0472">Membrane</keyword>
<dbReference type="Proteomes" id="UP001190700">
    <property type="component" value="Unassembled WGS sequence"/>
</dbReference>
<dbReference type="SMART" id="SM00179">
    <property type="entry name" value="EGF_CA"/>
    <property type="match status" value="3"/>
</dbReference>
<evidence type="ECO:0000256" key="9">
    <source>
        <dbReference type="SAM" id="MobiDB-lite"/>
    </source>
</evidence>
<evidence type="ECO:0008006" key="14">
    <source>
        <dbReference type="Google" id="ProtNLM"/>
    </source>
</evidence>
<dbReference type="Pfam" id="PF07645">
    <property type="entry name" value="EGF_CA"/>
    <property type="match status" value="2"/>
</dbReference>
<dbReference type="EMBL" id="LGRX02010383">
    <property type="protein sequence ID" value="KAK3270448.1"/>
    <property type="molecule type" value="Genomic_DNA"/>
</dbReference>
<proteinExistence type="predicted"/>
<organism evidence="12 13">
    <name type="scientific">Cymbomonas tetramitiformis</name>
    <dbReference type="NCBI Taxonomy" id="36881"/>
    <lineage>
        <taxon>Eukaryota</taxon>
        <taxon>Viridiplantae</taxon>
        <taxon>Chlorophyta</taxon>
        <taxon>Pyramimonadophyceae</taxon>
        <taxon>Pyramimonadales</taxon>
        <taxon>Pyramimonadaceae</taxon>
        <taxon>Cymbomonas</taxon>
    </lineage>
</organism>
<dbReference type="GO" id="GO:0005886">
    <property type="term" value="C:plasma membrane"/>
    <property type="evidence" value="ECO:0007669"/>
    <property type="project" value="TreeGrafter"/>
</dbReference>
<dbReference type="PROSITE" id="PS01187">
    <property type="entry name" value="EGF_CA"/>
    <property type="match status" value="2"/>
</dbReference>
<keyword evidence="2" id="KW-0245">EGF-like domain</keyword>
<feature type="domain" description="EGF-like" evidence="11">
    <location>
        <begin position="201"/>
        <end position="240"/>
    </location>
</feature>
<dbReference type="PANTHER" id="PTHR46730:SF1">
    <property type="entry name" value="PLAT DOMAIN-CONTAINING PROTEIN"/>
    <property type="match status" value="1"/>
</dbReference>
<feature type="region of interest" description="Disordered" evidence="9">
    <location>
        <begin position="1340"/>
        <end position="1382"/>
    </location>
</feature>
<evidence type="ECO:0000313" key="12">
    <source>
        <dbReference type="EMBL" id="KAK3270448.1"/>
    </source>
</evidence>
<feature type="domain" description="EGF-like" evidence="11">
    <location>
        <begin position="331"/>
        <end position="375"/>
    </location>
</feature>
<evidence type="ECO:0000256" key="6">
    <source>
        <dbReference type="ARBA" id="ARBA00022989"/>
    </source>
</evidence>
<keyword evidence="8" id="KW-1015">Disulfide bond</keyword>
<evidence type="ECO:0000259" key="10">
    <source>
        <dbReference type="SMART" id="SM00179"/>
    </source>
</evidence>
<keyword evidence="13" id="KW-1185">Reference proteome</keyword>
<dbReference type="CDD" id="cd00054">
    <property type="entry name" value="EGF_CA"/>
    <property type="match status" value="2"/>
</dbReference>
<reference evidence="12 13" key="1">
    <citation type="journal article" date="2015" name="Genome Biol. Evol.">
        <title>Comparative Genomics of a Bacterivorous Green Alga Reveals Evolutionary Causalities and Consequences of Phago-Mixotrophic Mode of Nutrition.</title>
        <authorList>
            <person name="Burns J.A."/>
            <person name="Paasch A."/>
            <person name="Narechania A."/>
            <person name="Kim E."/>
        </authorList>
    </citation>
    <scope>NUCLEOTIDE SEQUENCE [LARGE SCALE GENOMIC DNA]</scope>
    <source>
        <strain evidence="12 13">PLY_AMNH</strain>
    </source>
</reference>
<dbReference type="InterPro" id="IPR002859">
    <property type="entry name" value="PKD/REJ-like"/>
</dbReference>
<keyword evidence="5" id="KW-0677">Repeat</keyword>
<sequence length="1650" mass="171588">MCSAPTSCPQGYSGDGSHCEDSDECSVNNGDCDYRTTCSNTKGGYECGACPSGYLGSGATGCILSTTCEVDNGGCHDTVTCSEGNDGEVVCGDCGEGYTGTGATGCMDEDGCAEMQCYEDVHCEDVRAPGTGATCGECPAGMIGDGVLCEENPCWSFNGGCDLQVVCAADPEAPMGRVCGGCPAGYSDVYGDGTECLQTDGCTPSPCYPGVLCTDIPAPGDGASCGECPQGWTGDGAVCADVDECASGDAAACDSLTACVNTLGKYECTACPEGYKGSGLVGCVPSTDCADNNGGCDLLAACTQDGGLTVCGACPEGYSGSGDTGCLDSDGCADAPCFQDSYGSAAQCYDVAAPGEGHTCGECPEGYVGNGTVCEACAMTVEIVDSSVVDGVVFSSQEVQIVGKIGEVPAECTNTGGLEFEWVGSNSASETLQLTAGTNRAHTLTLRLPAGSLAARTSYTVELTARMADAGHVRASTHLALYVDEEPLQALVRGGGASIGEENLLVLDASVSHDPASDPAPFVFDWQCTLSSGDRCRQLDGTLLPSTLAEPSLEVYLQGEEAGREHTFKLTASKGARSSVAYTTVVVTKGAPPVPVITPLAGKLDAGNKLTLQGSVSTGPSESPASNRSSSGASGEVRLLWSVEAVEGTGAAEVDLNSEEVRASATRGGATLVLHPGVLSEGGRYSFRLDAERQGDSTGSARLEVDVNSPPRTGRLEVSPAEGAALQTIFTLNASGWVDEDLPLAAAFSYRVIGGNTSAERVSLSSVSPQLVTPGNLCFMRAPRTHACSSVVEMTLPEGGLEEHGSLVEVSVRVEDRYGCAAALEARNITVRAPTFDDEDAKLDYVDGVVGESEALLVNGRAAEAVNSVTGSASLLSTSESARSDDLEEGSRAVQRSGSTAAFQQSEMKHAEADLPSNATLQRQRQRESMMAVTVAAHGMLTPSPTVQSWVAGVVQALVACPVEETSSAMRQQVLDLYQSLVEMAMTEGSGASMTVDLAQQILEGLSSIILGLEMDGATASSFVVLQGVADALLLQLSAGEQPAEAASEQLQLRVQRDSLAAVGGTSDRLLESLVTTPGDAPTTLLLPAALHQSLQTQAGEEVATRLLVSRPDPHSNRSDLASWQTNSTVCDDAWCHRVASAVTSVALLHANGTEVAVTDLEDPIRLNLTVAGTLEHGQNGANSSSTTAVNTPLRCAFWDANEMHYSSYGCVNLPNPAPRNATLYWRNQSAWGKPDADVENSTWLFAHSQYWGIQHPWLLDGCDQRDTPTEDLMASNGAADHTSETSTDTSAACAVLSSNNSAGCTWSEVLQGFVGPGCECDPPTTSPTSSGADEDIEHLVDSSKTESGAQNPDAPIPVEESEQSSDDDAEENEGATSESSLWNGRDARSMLHKYAMHVSVMAVLIALSCMVFVMGRHLHRSSGAPDHAIFDTICEDLQSTPSFAEQLNRATQAVSARTLEHKSGIDADSRDRLVTADINIGDDELSGSVVPSTACLPAPTMGTSVEHSPHPEPGTCHLPRTRSRVSLQGAQAKANASSPQCTLPRSSDADVCVPEEVFKSSKGHLKVLADAAQHVDAVGIEMPVDIWGGAMDFDGFSDIESYESESMVSAGETYSWISGVQEFDMAVASPRGAFEVFKIKRFAGWVWSS</sequence>
<comment type="caution">
    <text evidence="12">The sequence shown here is derived from an EMBL/GenBank/DDBJ whole genome shotgun (WGS) entry which is preliminary data.</text>
</comment>
<dbReference type="InterPro" id="IPR049883">
    <property type="entry name" value="NOTCH1_EGF-like"/>
</dbReference>
<evidence type="ECO:0000256" key="4">
    <source>
        <dbReference type="ARBA" id="ARBA00022729"/>
    </source>
</evidence>
<feature type="domain" description="EGF-like" evidence="11">
    <location>
        <begin position="111"/>
        <end position="150"/>
    </location>
</feature>
<gene>
    <name evidence="12" type="ORF">CYMTET_21151</name>
</gene>
<dbReference type="Gene3D" id="2.10.25.10">
    <property type="entry name" value="Laminin"/>
    <property type="match status" value="3"/>
</dbReference>
<evidence type="ECO:0000256" key="5">
    <source>
        <dbReference type="ARBA" id="ARBA00022737"/>
    </source>
</evidence>
<dbReference type="InterPro" id="IPR009030">
    <property type="entry name" value="Growth_fac_rcpt_cys_sf"/>
</dbReference>
<evidence type="ECO:0000256" key="8">
    <source>
        <dbReference type="ARBA" id="ARBA00023157"/>
    </source>
</evidence>
<keyword evidence="4" id="KW-0732">Signal</keyword>
<feature type="domain" description="EGF-like" evidence="11">
    <location>
        <begin position="288"/>
        <end position="327"/>
    </location>
</feature>
<feature type="domain" description="EGF-like calcium-binding" evidence="10">
    <location>
        <begin position="198"/>
        <end position="240"/>
    </location>
</feature>
<evidence type="ECO:0000256" key="7">
    <source>
        <dbReference type="ARBA" id="ARBA00023136"/>
    </source>
</evidence>
<evidence type="ECO:0000259" key="11">
    <source>
        <dbReference type="SMART" id="SM00181"/>
    </source>
</evidence>
<feature type="compositionally biased region" description="Acidic residues" evidence="9">
    <location>
        <begin position="1360"/>
        <end position="1374"/>
    </location>
</feature>
<feature type="domain" description="EGF-like calcium-binding" evidence="10">
    <location>
        <begin position="21"/>
        <end position="69"/>
    </location>
</feature>
<protein>
    <recommendedName>
        <fullName evidence="14">EGF-like domain-containing protein</fullName>
    </recommendedName>
</protein>
<dbReference type="PANTHER" id="PTHR46730">
    <property type="entry name" value="POLYCYSTIN-1"/>
    <property type="match status" value="1"/>
</dbReference>
<keyword evidence="6" id="KW-1133">Transmembrane helix</keyword>
<keyword evidence="3" id="KW-0812">Transmembrane</keyword>
<name>A0AAE0G2N0_9CHLO</name>
<dbReference type="SMART" id="SM00181">
    <property type="entry name" value="EGF"/>
    <property type="match status" value="8"/>
</dbReference>
<feature type="compositionally biased region" description="Polar residues" evidence="9">
    <location>
        <begin position="897"/>
        <end position="906"/>
    </location>
</feature>
<dbReference type="GO" id="GO:0005509">
    <property type="term" value="F:calcium ion binding"/>
    <property type="evidence" value="ECO:0007669"/>
    <property type="project" value="InterPro"/>
</dbReference>
<feature type="domain" description="EGF-like" evidence="11">
    <location>
        <begin position="153"/>
        <end position="197"/>
    </location>
</feature>
<dbReference type="SUPFAM" id="SSF57184">
    <property type="entry name" value="Growth factor receptor domain"/>
    <property type="match status" value="1"/>
</dbReference>
<dbReference type="GO" id="GO:0006816">
    <property type="term" value="P:calcium ion transport"/>
    <property type="evidence" value="ECO:0007669"/>
    <property type="project" value="TreeGrafter"/>
</dbReference>
<comment type="subcellular location">
    <subcellularLocation>
        <location evidence="1">Membrane</location>
    </subcellularLocation>
</comment>
<feature type="domain" description="EGF-like calcium-binding" evidence="10">
    <location>
        <begin position="241"/>
        <end position="284"/>
    </location>
</feature>
<dbReference type="InterPro" id="IPR000742">
    <property type="entry name" value="EGF"/>
</dbReference>
<feature type="region of interest" description="Disordered" evidence="9">
    <location>
        <begin position="692"/>
        <end position="713"/>
    </location>
</feature>
<evidence type="ECO:0000256" key="1">
    <source>
        <dbReference type="ARBA" id="ARBA00004370"/>
    </source>
</evidence>
<dbReference type="InterPro" id="IPR018097">
    <property type="entry name" value="EGF_Ca-bd_CS"/>
</dbReference>
<dbReference type="InterPro" id="IPR001881">
    <property type="entry name" value="EGF-like_Ca-bd_dom"/>
</dbReference>
<evidence type="ECO:0000256" key="3">
    <source>
        <dbReference type="ARBA" id="ARBA00022692"/>
    </source>
</evidence>
<evidence type="ECO:0000256" key="2">
    <source>
        <dbReference type="ARBA" id="ARBA00022536"/>
    </source>
</evidence>
<accession>A0AAE0G2N0</accession>
<feature type="region of interest" description="Disordered" evidence="9">
    <location>
        <begin position="897"/>
        <end position="927"/>
    </location>
</feature>
<dbReference type="GO" id="GO:0005261">
    <property type="term" value="F:monoatomic cation channel activity"/>
    <property type="evidence" value="ECO:0007669"/>
    <property type="project" value="TreeGrafter"/>
</dbReference>
<feature type="domain" description="EGF-like" evidence="11">
    <location>
        <begin position="244"/>
        <end position="284"/>
    </location>
</feature>
<feature type="region of interest" description="Disordered" evidence="9">
    <location>
        <begin position="611"/>
        <end position="633"/>
    </location>
</feature>
<dbReference type="Pfam" id="PF02010">
    <property type="entry name" value="REJ"/>
    <property type="match status" value="1"/>
</dbReference>
<feature type="compositionally biased region" description="Low complexity" evidence="9">
    <location>
        <begin position="620"/>
        <end position="633"/>
    </location>
</feature>